<gene>
    <name evidence="2" type="ORF">AVDCRST_MAG59-5315</name>
</gene>
<accession>A0A6J4VWB9</accession>
<dbReference type="EMBL" id="CADCWF010000372">
    <property type="protein sequence ID" value="CAA9584742.1"/>
    <property type="molecule type" value="Genomic_DNA"/>
</dbReference>
<protein>
    <recommendedName>
        <fullName evidence="1">YbaK/aminoacyl-tRNA synthetase-associated domain-containing protein</fullName>
    </recommendedName>
</protein>
<evidence type="ECO:0000259" key="1">
    <source>
        <dbReference type="Pfam" id="PF04073"/>
    </source>
</evidence>
<dbReference type="Pfam" id="PF04073">
    <property type="entry name" value="tRNA_edit"/>
    <property type="match status" value="1"/>
</dbReference>
<dbReference type="PANTHER" id="PTHR30411">
    <property type="entry name" value="CYTOPLASMIC PROTEIN"/>
    <property type="match status" value="1"/>
</dbReference>
<sequence length="169" mass="17102">MPNGVPIQRPDGPPPARLARFLADSGTDYEFVAPGLPMPTVAAAASAIGVPEAAILKTLVFQAADGDCVAAVAAGPARVDRRKLAAIVGVPRLALASPETVLEVTGFPAGGVAPLGHATVLPVVVDRAVLKLPVAWGGAGDESLLLRIDPAAIVRLTDAVVADIQADIR</sequence>
<dbReference type="AlphaFoldDB" id="A0A6J4VWB9"/>
<dbReference type="PANTHER" id="PTHR30411:SF1">
    <property type="entry name" value="CYTOPLASMIC PROTEIN"/>
    <property type="match status" value="1"/>
</dbReference>
<feature type="domain" description="YbaK/aminoacyl-tRNA synthetase-associated" evidence="1">
    <location>
        <begin position="37"/>
        <end position="155"/>
    </location>
</feature>
<proteinExistence type="predicted"/>
<name>A0A6J4VWB9_9BACT</name>
<dbReference type="SUPFAM" id="SSF55826">
    <property type="entry name" value="YbaK/ProRS associated domain"/>
    <property type="match status" value="1"/>
</dbReference>
<dbReference type="InterPro" id="IPR007214">
    <property type="entry name" value="YbaK/aa-tRNA-synth-assoc-dom"/>
</dbReference>
<organism evidence="2">
    <name type="scientific">uncultured Thermomicrobiales bacterium</name>
    <dbReference type="NCBI Taxonomy" id="1645740"/>
    <lineage>
        <taxon>Bacteria</taxon>
        <taxon>Pseudomonadati</taxon>
        <taxon>Thermomicrobiota</taxon>
        <taxon>Thermomicrobia</taxon>
        <taxon>Thermomicrobiales</taxon>
        <taxon>environmental samples</taxon>
    </lineage>
</organism>
<evidence type="ECO:0000313" key="2">
    <source>
        <dbReference type="EMBL" id="CAA9584742.1"/>
    </source>
</evidence>
<dbReference type="InterPro" id="IPR036754">
    <property type="entry name" value="YbaK/aa-tRNA-synt-asso_dom_sf"/>
</dbReference>
<dbReference type="GO" id="GO:0002161">
    <property type="term" value="F:aminoacyl-tRNA deacylase activity"/>
    <property type="evidence" value="ECO:0007669"/>
    <property type="project" value="InterPro"/>
</dbReference>
<reference evidence="2" key="1">
    <citation type="submission" date="2020-02" db="EMBL/GenBank/DDBJ databases">
        <authorList>
            <person name="Meier V. D."/>
        </authorList>
    </citation>
    <scope>NUCLEOTIDE SEQUENCE</scope>
    <source>
        <strain evidence="2">AVDCRST_MAG59</strain>
    </source>
</reference>
<dbReference type="Gene3D" id="3.90.960.10">
    <property type="entry name" value="YbaK/aminoacyl-tRNA synthetase-associated domain"/>
    <property type="match status" value="1"/>
</dbReference>